<keyword evidence="4" id="KW-1185">Reference proteome</keyword>
<organism evidence="3 4">
    <name type="scientific">Rhizoclosmatium globosum</name>
    <dbReference type="NCBI Taxonomy" id="329046"/>
    <lineage>
        <taxon>Eukaryota</taxon>
        <taxon>Fungi</taxon>
        <taxon>Fungi incertae sedis</taxon>
        <taxon>Chytridiomycota</taxon>
        <taxon>Chytridiomycota incertae sedis</taxon>
        <taxon>Chytridiomycetes</taxon>
        <taxon>Chytridiales</taxon>
        <taxon>Chytriomycetaceae</taxon>
        <taxon>Rhizoclosmatium</taxon>
    </lineage>
</organism>
<evidence type="ECO:0000256" key="2">
    <source>
        <dbReference type="SAM" id="SignalP"/>
    </source>
</evidence>
<feature type="chain" id="PRO_5010989675" description="Reelin domain-containing protein" evidence="2">
    <location>
        <begin position="23"/>
        <end position="397"/>
    </location>
</feature>
<reference evidence="3 4" key="1">
    <citation type="submission" date="2016-07" db="EMBL/GenBank/DDBJ databases">
        <title>Pervasive Adenine N6-methylation of Active Genes in Fungi.</title>
        <authorList>
            <consortium name="DOE Joint Genome Institute"/>
            <person name="Mondo S.J."/>
            <person name="Dannebaum R.O."/>
            <person name="Kuo R.C."/>
            <person name="Labutti K."/>
            <person name="Haridas S."/>
            <person name="Kuo A."/>
            <person name="Salamov A."/>
            <person name="Ahrendt S.R."/>
            <person name="Lipzen A."/>
            <person name="Sullivan W."/>
            <person name="Andreopoulos W.B."/>
            <person name="Clum A."/>
            <person name="Lindquist E."/>
            <person name="Daum C."/>
            <person name="Ramamoorthy G.K."/>
            <person name="Gryganskyi A."/>
            <person name="Culley D."/>
            <person name="Magnuson J.K."/>
            <person name="James T.Y."/>
            <person name="O'Malley M.A."/>
            <person name="Stajich J.E."/>
            <person name="Spatafora J.W."/>
            <person name="Visel A."/>
            <person name="Grigoriev I.V."/>
        </authorList>
    </citation>
    <scope>NUCLEOTIDE SEQUENCE [LARGE SCALE GENOMIC DNA]</scope>
    <source>
        <strain evidence="3 4">JEL800</strain>
    </source>
</reference>
<feature type="region of interest" description="Disordered" evidence="1">
    <location>
        <begin position="183"/>
        <end position="213"/>
    </location>
</feature>
<dbReference type="AlphaFoldDB" id="A0A1Y2C545"/>
<comment type="caution">
    <text evidence="3">The sequence shown here is derived from an EMBL/GenBank/DDBJ whole genome shotgun (WGS) entry which is preliminary data.</text>
</comment>
<proteinExistence type="predicted"/>
<feature type="signal peptide" evidence="2">
    <location>
        <begin position="1"/>
        <end position="22"/>
    </location>
</feature>
<dbReference type="EMBL" id="MCGO01000029">
    <property type="protein sequence ID" value="ORY42162.1"/>
    <property type="molecule type" value="Genomic_DNA"/>
</dbReference>
<evidence type="ECO:0008006" key="5">
    <source>
        <dbReference type="Google" id="ProtNLM"/>
    </source>
</evidence>
<evidence type="ECO:0000313" key="4">
    <source>
        <dbReference type="Proteomes" id="UP000193642"/>
    </source>
</evidence>
<evidence type="ECO:0000256" key="1">
    <source>
        <dbReference type="SAM" id="MobiDB-lite"/>
    </source>
</evidence>
<sequence length="397" mass="40411">MPSVSSFLATLVLVLSSLQVSAFTNGTLIPGYICNLRDLAHGSPTSLGAVIPLLVEDDSQAKIAGYHQLLTNATRYAAQDLCTATITPASTTAPIEFNVIVKTLGGEHLIGLIVWIQTDVVKNPQRIGTFKKAGLNMLKYPYEGCGETIVHSKALDDDAVVKSESGAILWSPVSPVSMKKVECSSSGMSQGSLEGSGENKSSSKEYSGTKSGEKNLKKECMGSVVVRGVCVTAKGYGKFAIPLKLSGGGSCGTNTGGIQKPVSVIQGQVTGGGVVANVPAITTAVNAVYAASSIVGAALPVSATPMASPQAVIPQVTAQISNIPVNGVVMNTPAAALAPSATTPKTSNTTPAAGVPVVPVSNVAQNANGAKGLVASPANKIFKSTFMIVAGITIIML</sequence>
<gene>
    <name evidence="3" type="ORF">BCR33DRAFT_767083</name>
</gene>
<accession>A0A1Y2C545</accession>
<dbReference type="OrthoDB" id="2145795at2759"/>
<feature type="compositionally biased region" description="Low complexity" evidence="1">
    <location>
        <begin position="191"/>
        <end position="208"/>
    </location>
</feature>
<keyword evidence="2" id="KW-0732">Signal</keyword>
<name>A0A1Y2C545_9FUNG</name>
<dbReference type="Proteomes" id="UP000193642">
    <property type="component" value="Unassembled WGS sequence"/>
</dbReference>
<evidence type="ECO:0000313" key="3">
    <source>
        <dbReference type="EMBL" id="ORY42162.1"/>
    </source>
</evidence>
<protein>
    <recommendedName>
        <fullName evidence="5">Reelin domain-containing protein</fullName>
    </recommendedName>
</protein>